<organism evidence="2 3">
    <name type="scientific">Floricoccus tropicus</name>
    <dbReference type="NCBI Taxonomy" id="1859473"/>
    <lineage>
        <taxon>Bacteria</taxon>
        <taxon>Bacillati</taxon>
        <taxon>Bacillota</taxon>
        <taxon>Bacilli</taxon>
        <taxon>Lactobacillales</taxon>
        <taxon>Streptococcaceae</taxon>
        <taxon>Floricoccus</taxon>
    </lineage>
</organism>
<comment type="caution">
    <text evidence="2">The sequence shown here is derived from an EMBL/GenBank/DDBJ whole genome shotgun (WGS) entry which is preliminary data.</text>
</comment>
<dbReference type="PANTHER" id="PTHR47751">
    <property type="entry name" value="SUPERFAMILY HYDROLASE, PUTATIVE (AFU_ORTHOLOGUE AFUA_2G16580)-RELATED"/>
    <property type="match status" value="1"/>
</dbReference>
<name>A0A1E8GL34_9LACT</name>
<dbReference type="GO" id="GO:0016787">
    <property type="term" value="F:hydrolase activity"/>
    <property type="evidence" value="ECO:0007669"/>
    <property type="project" value="InterPro"/>
</dbReference>
<dbReference type="SUPFAM" id="SSF53474">
    <property type="entry name" value="alpha/beta-Hydrolases"/>
    <property type="match status" value="1"/>
</dbReference>
<protein>
    <recommendedName>
        <fullName evidence="1">Dienelactone hydrolase domain-containing protein</fullName>
    </recommendedName>
</protein>
<dbReference type="InterPro" id="IPR051411">
    <property type="entry name" value="Polyketide_trans_af380"/>
</dbReference>
<dbReference type="PANTHER" id="PTHR47751:SF1">
    <property type="entry name" value="SUPERFAMILY HYDROLASE, PUTATIVE (AFU_ORTHOLOGUE AFUA_2G16580)-RELATED"/>
    <property type="match status" value="1"/>
</dbReference>
<gene>
    <name evidence="2" type="ORF">BG261_08110</name>
</gene>
<proteinExistence type="predicted"/>
<dbReference type="Gene3D" id="1.10.10.800">
    <property type="match status" value="1"/>
</dbReference>
<dbReference type="AlphaFoldDB" id="A0A1E8GL34"/>
<dbReference type="Gene3D" id="3.40.50.1820">
    <property type="entry name" value="alpha/beta hydrolase"/>
    <property type="match status" value="1"/>
</dbReference>
<sequence>MTTTEKILYPNAYYEMSALMFYPDNFDASKKYKTIVVSHPGGGVKEQTAGLYARKFAEQGFLTIAFDSSFQGESGGYPRLLESPSARVEDISVTIDYLSTLPFVDMDNIAAFGVCAGAGYSVTATTVERRIKALVTVSLVNIGILFREGLDHVVPVESQIQALEAASLARSKDANSDSSTYINYVPYTKDEITDQTPTYAREASDYYRTSRAMYSTSPDFLLQKSMQEIFQYDSLHLVDTLLTQPLLVIAGSEADTKFLTDELYNKATASSKRDYYVAEGATHVDLYDKEKFIDPIVDYASKFLEEQLTF</sequence>
<dbReference type="EMBL" id="MKIR01000026">
    <property type="protein sequence ID" value="OFI48238.1"/>
    <property type="molecule type" value="Genomic_DNA"/>
</dbReference>
<accession>A0A1E8GL34</accession>
<keyword evidence="3" id="KW-1185">Reference proteome</keyword>
<reference evidence="3" key="1">
    <citation type="submission" date="2016-09" db="EMBL/GenBank/DDBJ databases">
        <title>Draft genome sequence of a novel species of the family Streptococcaceae isolated from flowers.</title>
        <authorList>
            <person name="Chuah L.-O."/>
            <person name="Yap K.-P."/>
            <person name="Thong K.L."/>
            <person name="Liong M.T."/>
            <person name="Ahmad R."/>
            <person name="Rusul G."/>
        </authorList>
    </citation>
    <scope>NUCLEOTIDE SEQUENCE [LARGE SCALE GENOMIC DNA]</scope>
    <source>
        <strain evidence="3">DF1</strain>
    </source>
</reference>
<evidence type="ECO:0000313" key="2">
    <source>
        <dbReference type="EMBL" id="OFI48238.1"/>
    </source>
</evidence>
<dbReference type="OrthoDB" id="9805123at2"/>
<evidence type="ECO:0000313" key="3">
    <source>
        <dbReference type="Proteomes" id="UP000178622"/>
    </source>
</evidence>
<dbReference type="InterPro" id="IPR002925">
    <property type="entry name" value="Dienelactn_hydro"/>
</dbReference>
<dbReference type="InterPro" id="IPR029058">
    <property type="entry name" value="AB_hydrolase_fold"/>
</dbReference>
<dbReference type="Pfam" id="PF01738">
    <property type="entry name" value="DLH"/>
    <property type="match status" value="1"/>
</dbReference>
<dbReference type="RefSeq" id="WP_070793246.1">
    <property type="nucleotide sequence ID" value="NZ_MKIR01000026.1"/>
</dbReference>
<dbReference type="Proteomes" id="UP000178622">
    <property type="component" value="Unassembled WGS sequence"/>
</dbReference>
<dbReference type="STRING" id="1859473.BG261_08110"/>
<feature type="domain" description="Dienelactone hydrolase" evidence="1">
    <location>
        <begin position="18"/>
        <end position="135"/>
    </location>
</feature>
<evidence type="ECO:0000259" key="1">
    <source>
        <dbReference type="Pfam" id="PF01738"/>
    </source>
</evidence>